<dbReference type="SUPFAM" id="SSF53756">
    <property type="entry name" value="UDP-Glycosyltransferase/glycogen phosphorylase"/>
    <property type="match status" value="1"/>
</dbReference>
<organism evidence="3">
    <name type="scientific">Aureoumbra lagunensis</name>
    <dbReference type="NCBI Taxonomy" id="44058"/>
    <lineage>
        <taxon>Eukaryota</taxon>
        <taxon>Sar</taxon>
        <taxon>Stramenopiles</taxon>
        <taxon>Ochrophyta</taxon>
        <taxon>Pelagophyceae</taxon>
        <taxon>Pelagomonadales</taxon>
        <taxon>Aureoumbra</taxon>
    </lineage>
</organism>
<accession>A0A7S3NEB5</accession>
<dbReference type="Gene3D" id="2.60.120.620">
    <property type="entry name" value="q2cbj1_9rhob like domain"/>
    <property type="match status" value="1"/>
</dbReference>
<dbReference type="PANTHER" id="PTHR12526">
    <property type="entry name" value="GLYCOSYLTRANSFERASE"/>
    <property type="match status" value="1"/>
</dbReference>
<evidence type="ECO:0000256" key="1">
    <source>
        <dbReference type="ARBA" id="ARBA00022676"/>
    </source>
</evidence>
<dbReference type="InterPro" id="IPR001296">
    <property type="entry name" value="Glyco_trans_1"/>
</dbReference>
<dbReference type="AlphaFoldDB" id="A0A7S3NEB5"/>
<dbReference type="Pfam" id="PF00534">
    <property type="entry name" value="Glycos_transf_1"/>
    <property type="match status" value="1"/>
</dbReference>
<sequence length="1091" mass="118881">MLGIIFLVLRIVQSQDIPAFVVIASPKQNSVLAAHDLDSTTNRANVLITLHYYDLHLVEDDLVLWIRVDRGESMRLGPPLPGSQLELLMRLGTHLIEVCLSVSAECKFSSSTFFDLVPKATNVLLRGIAKNEKSKRPQNQIQNVCKKIKVVLIGSLALGGQAMLALEQARRLPTIKLPDGSSAFDLVYATSAPIDSPEQPLRPLLEALSIPVRRYVAGIPWELVDTLGIRPEDAGAKAAGAVAKALKNYSYGETLPYLLNQVAGELIALLVDADVVSFTNHESFVDADEFIIQCARLAGVKHVLNEPSNIWWGQPPAGSRSGQISGLVLPSQFAADFWAQHKQIDQNINLFVINPGIETSSSTSDVFEIQVSSEIKIGWVGRLAPQKSPGLFIRAAAALHAMYKEHSSTLPPQFVVIGDGPLRQASEQLAIDLGLRLNHDIHFIGWLPPETVRSAIRNLTHVVVHTNILEETFCMCNLEALAEGRPVISFGVGGVSEYLNSGDDHGIIVDTPSVPALVAALIPLIDNATKLSAMRTAAKRRVLRDSDFSFDRMATQYANMYTELVCVHKNSPKLVVLNDAFVVACQGIDDWRDPGLLLERGELWQGSCAMATHLKATDYVSVAGLHAIGLALAVASGAFFDCITPPRGTRAHRALALAIEIAQLALQFDADEERATGLHRLAAVARATLGYEPNIAADDYFFVAAARRSSGQDEENLNAWLDTYAENLDAPQSHGISIGINDGGTRSIELSISGSSAGRQPPFYTSAHKLRHDARQLEYLVSIGTKLKLAGRHILERAMHFVGLSQHDDDATLLKRVASAFFNAADAVESSVGSDPASMTSLRALSNEYPSSLELKLALIAHGRFIHVNLPHAVVQPLASGWNEDQVAAAFYSNETPGVAVIDNALSPECLALLRDQMLESTIYFDVKRGHLGAYLEDGLASGLLLQTADAFQKRLADRIIGDMRLVQAWAYKYLYNGTMGIRPHADEGAITVNCWLTPDSENLDPDSGGLRIYLREAPSNISFAAANQDFRSVMAAIGDDAPFIDIPHRGNRCLVFRSRLTHLTQTLHFKAGYKSSRINLTLMFGSTSWK</sequence>
<reference evidence="3" key="1">
    <citation type="submission" date="2021-01" db="EMBL/GenBank/DDBJ databases">
        <authorList>
            <person name="Corre E."/>
            <person name="Pelletier E."/>
            <person name="Niang G."/>
            <person name="Scheremetjew M."/>
            <person name="Finn R."/>
            <person name="Kale V."/>
            <person name="Holt S."/>
            <person name="Cochrane G."/>
            <person name="Meng A."/>
            <person name="Brown T."/>
            <person name="Cohen L."/>
        </authorList>
    </citation>
    <scope>NUCLEOTIDE SEQUENCE</scope>
    <source>
        <strain evidence="3">CCMP1510</strain>
    </source>
</reference>
<protein>
    <recommendedName>
        <fullName evidence="2">Glycosyl transferase family 1 domain-containing protein</fullName>
    </recommendedName>
</protein>
<dbReference type="GO" id="GO:0016757">
    <property type="term" value="F:glycosyltransferase activity"/>
    <property type="evidence" value="ECO:0007669"/>
    <property type="project" value="UniProtKB-KW"/>
</dbReference>
<keyword evidence="1" id="KW-0808">Transferase</keyword>
<evidence type="ECO:0000313" key="3">
    <source>
        <dbReference type="EMBL" id="CAE0361690.1"/>
    </source>
</evidence>
<dbReference type="CDD" id="cd03801">
    <property type="entry name" value="GT4_PimA-like"/>
    <property type="match status" value="1"/>
</dbReference>
<keyword evidence="1" id="KW-0328">Glycosyltransferase</keyword>
<proteinExistence type="predicted"/>
<dbReference type="Gene3D" id="3.40.50.2000">
    <property type="entry name" value="Glycogen Phosphorylase B"/>
    <property type="match status" value="1"/>
</dbReference>
<feature type="domain" description="Glycosyl transferase family 1" evidence="2">
    <location>
        <begin position="374"/>
        <end position="540"/>
    </location>
</feature>
<gene>
    <name evidence="3" type="ORF">ALAG00032_LOCUS2423</name>
</gene>
<evidence type="ECO:0000259" key="2">
    <source>
        <dbReference type="Pfam" id="PF00534"/>
    </source>
</evidence>
<dbReference type="EMBL" id="HBIJ01003477">
    <property type="protein sequence ID" value="CAE0361690.1"/>
    <property type="molecule type" value="Transcribed_RNA"/>
</dbReference>
<name>A0A7S3NEB5_9STRA</name>